<proteinExistence type="predicted"/>
<gene>
    <name evidence="5" type="ORF">HNR07_000617</name>
</gene>
<name>A0A840VYC0_9ACTN</name>
<protein>
    <submittedName>
        <fullName evidence="5">FAD/FMN-containing dehydrogenase</fullName>
    </submittedName>
</protein>
<dbReference type="PROSITE" id="PS51387">
    <property type="entry name" value="FAD_PCMH"/>
    <property type="match status" value="1"/>
</dbReference>
<sequence>MAEGFRNWSGSIEFTPRKLVEPEDEEMVRRLVAETAERGQTLRPVGRGHSSMPLAQTGQVLMSLDRMRGVVSHSRERMEAEVLPGTRIRELGQELYELGLATENLGDVDFQSLAGAVGTGTHGTGKNFGNLSTQVTGVRMVTADGGVVDWHQDTDPDLMRSARVSLGALGVFTRIRLRLEPAHDLHRLSWCAGTEDVLEHLDELVERNRMFDFYWYPRRDETQVRTLNEPGREPDLDLPTRGLYEEDLGPIHEVLPKDQEQRYEEMEYLLPAEAGPACFREVRDRIMRRHRQRVGWRVLYRTIAGDRTHLSPSFGRDSVSIALLHNASLPYEDYFFDIEQIFLAYGGRPHWGKKHSLHAERLRPLYPEWDRFARDRRLLDPQGVFLNEHLRDLLVTEEEERNS</sequence>
<dbReference type="PANTHER" id="PTHR43762">
    <property type="entry name" value="L-GULONOLACTONE OXIDASE"/>
    <property type="match status" value="1"/>
</dbReference>
<dbReference type="RefSeq" id="WP_184361658.1">
    <property type="nucleotide sequence ID" value="NZ_BAAAKM010000136.1"/>
</dbReference>
<dbReference type="Proteomes" id="UP000579647">
    <property type="component" value="Unassembled WGS sequence"/>
</dbReference>
<evidence type="ECO:0000256" key="3">
    <source>
        <dbReference type="ARBA" id="ARBA00023002"/>
    </source>
</evidence>
<keyword evidence="2" id="KW-0274">FAD</keyword>
<reference evidence="5 6" key="1">
    <citation type="submission" date="2020-08" db="EMBL/GenBank/DDBJ databases">
        <title>Sequencing the genomes of 1000 actinobacteria strains.</title>
        <authorList>
            <person name="Klenk H.-P."/>
        </authorList>
    </citation>
    <scope>NUCLEOTIDE SEQUENCE [LARGE SCALE GENOMIC DNA]</scope>
    <source>
        <strain evidence="5 6">DSM 44598</strain>
    </source>
</reference>
<dbReference type="InterPro" id="IPR016169">
    <property type="entry name" value="FAD-bd_PCMH_sub2"/>
</dbReference>
<dbReference type="Pfam" id="PF01565">
    <property type="entry name" value="FAD_binding_4"/>
    <property type="match status" value="1"/>
</dbReference>
<evidence type="ECO:0000256" key="1">
    <source>
        <dbReference type="ARBA" id="ARBA00022630"/>
    </source>
</evidence>
<dbReference type="InterPro" id="IPR010031">
    <property type="entry name" value="FAD_lactone_oxidase-like"/>
</dbReference>
<dbReference type="InterPro" id="IPR036318">
    <property type="entry name" value="FAD-bd_PCMH-like_sf"/>
</dbReference>
<dbReference type="PIRSF" id="PIRSF000136">
    <property type="entry name" value="LGO_GLO"/>
    <property type="match status" value="1"/>
</dbReference>
<dbReference type="SUPFAM" id="SSF55103">
    <property type="entry name" value="FAD-linked oxidases, C-terminal domain"/>
    <property type="match status" value="1"/>
</dbReference>
<dbReference type="GO" id="GO:0003885">
    <property type="term" value="F:D-arabinono-1,4-lactone oxidase activity"/>
    <property type="evidence" value="ECO:0007669"/>
    <property type="project" value="InterPro"/>
</dbReference>
<dbReference type="Gene3D" id="3.30.70.2520">
    <property type="match status" value="1"/>
</dbReference>
<keyword evidence="1" id="KW-0285">Flavoprotein</keyword>
<keyword evidence="6" id="KW-1185">Reference proteome</keyword>
<dbReference type="Gene3D" id="1.10.45.10">
    <property type="entry name" value="Vanillyl-alcohol Oxidase, Chain A, domain 4"/>
    <property type="match status" value="1"/>
</dbReference>
<evidence type="ECO:0000259" key="4">
    <source>
        <dbReference type="PROSITE" id="PS51387"/>
    </source>
</evidence>
<dbReference type="Gene3D" id="3.30.43.10">
    <property type="entry name" value="Uridine Diphospho-n-acetylenolpyruvylglucosamine Reductase, domain 2"/>
    <property type="match status" value="1"/>
</dbReference>
<dbReference type="AlphaFoldDB" id="A0A840VYC0"/>
<evidence type="ECO:0000313" key="5">
    <source>
        <dbReference type="EMBL" id="MBB5489480.1"/>
    </source>
</evidence>
<dbReference type="GO" id="GO:0016020">
    <property type="term" value="C:membrane"/>
    <property type="evidence" value="ECO:0007669"/>
    <property type="project" value="InterPro"/>
</dbReference>
<evidence type="ECO:0000313" key="6">
    <source>
        <dbReference type="Proteomes" id="UP000579647"/>
    </source>
</evidence>
<dbReference type="Pfam" id="PF04030">
    <property type="entry name" value="ALO"/>
    <property type="match status" value="2"/>
</dbReference>
<comment type="caution">
    <text evidence="5">The sequence shown here is derived from an EMBL/GenBank/DDBJ whole genome shotgun (WGS) entry which is preliminary data.</text>
</comment>
<dbReference type="InterPro" id="IPR016164">
    <property type="entry name" value="FAD-linked_Oxase-like_C"/>
</dbReference>
<dbReference type="GO" id="GO:0071949">
    <property type="term" value="F:FAD binding"/>
    <property type="evidence" value="ECO:0007669"/>
    <property type="project" value="InterPro"/>
</dbReference>
<dbReference type="Gene3D" id="3.30.465.10">
    <property type="match status" value="1"/>
</dbReference>
<organism evidence="5 6">
    <name type="scientific">Nocardiopsis metallicus</name>
    <dbReference type="NCBI Taxonomy" id="179819"/>
    <lineage>
        <taxon>Bacteria</taxon>
        <taxon>Bacillati</taxon>
        <taxon>Actinomycetota</taxon>
        <taxon>Actinomycetes</taxon>
        <taxon>Streptosporangiales</taxon>
        <taxon>Nocardiopsidaceae</taxon>
        <taxon>Nocardiopsis</taxon>
    </lineage>
</organism>
<dbReference type="InterPro" id="IPR006094">
    <property type="entry name" value="Oxid_FAD_bind_N"/>
</dbReference>
<dbReference type="EMBL" id="JACHDO010000001">
    <property type="protein sequence ID" value="MBB5489480.1"/>
    <property type="molecule type" value="Genomic_DNA"/>
</dbReference>
<keyword evidence="3" id="KW-0560">Oxidoreductase</keyword>
<accession>A0A840VYC0</accession>
<dbReference type="InterPro" id="IPR016166">
    <property type="entry name" value="FAD-bd_PCMH"/>
</dbReference>
<dbReference type="SUPFAM" id="SSF56176">
    <property type="entry name" value="FAD-binding/transporter-associated domain-like"/>
    <property type="match status" value="1"/>
</dbReference>
<feature type="domain" description="FAD-binding PCMH-type" evidence="4">
    <location>
        <begin position="12"/>
        <end position="182"/>
    </location>
</feature>
<dbReference type="PANTHER" id="PTHR43762:SF1">
    <property type="entry name" value="D-ARABINONO-1,4-LACTONE OXIDASE"/>
    <property type="match status" value="1"/>
</dbReference>
<dbReference type="InterPro" id="IPR007173">
    <property type="entry name" value="ALO_C"/>
</dbReference>
<evidence type="ECO:0000256" key="2">
    <source>
        <dbReference type="ARBA" id="ARBA00022827"/>
    </source>
</evidence>
<dbReference type="InterPro" id="IPR016167">
    <property type="entry name" value="FAD-bd_PCMH_sub1"/>
</dbReference>
<dbReference type="InterPro" id="IPR016171">
    <property type="entry name" value="Vanillyl_alc_oxidase_C-sub2"/>
</dbReference>